<protein>
    <submittedName>
        <fullName evidence="1">Uncharacterized protein</fullName>
    </submittedName>
</protein>
<keyword evidence="2" id="KW-1185">Reference proteome</keyword>
<dbReference type="EMBL" id="CM042887">
    <property type="protein sequence ID" value="KAI4331010.1"/>
    <property type="molecule type" value="Genomic_DNA"/>
</dbReference>
<name>A0ACB9N8Z7_9MYRT</name>
<comment type="caution">
    <text evidence="1">The sequence shown here is derived from an EMBL/GenBank/DDBJ whole genome shotgun (WGS) entry which is preliminary data.</text>
</comment>
<organism evidence="1 2">
    <name type="scientific">Melastoma candidum</name>
    <dbReference type="NCBI Taxonomy" id="119954"/>
    <lineage>
        <taxon>Eukaryota</taxon>
        <taxon>Viridiplantae</taxon>
        <taxon>Streptophyta</taxon>
        <taxon>Embryophyta</taxon>
        <taxon>Tracheophyta</taxon>
        <taxon>Spermatophyta</taxon>
        <taxon>Magnoliopsida</taxon>
        <taxon>eudicotyledons</taxon>
        <taxon>Gunneridae</taxon>
        <taxon>Pentapetalae</taxon>
        <taxon>rosids</taxon>
        <taxon>malvids</taxon>
        <taxon>Myrtales</taxon>
        <taxon>Melastomataceae</taxon>
        <taxon>Melastomatoideae</taxon>
        <taxon>Melastomateae</taxon>
        <taxon>Melastoma</taxon>
    </lineage>
</organism>
<sequence>MLTELPHAEKGGKSLHEYLSLFKSICNQLSAIGKPVSDVNKVFRLLEGHGDKYESFKTTMLHPQIPSFAEIVPQLQSFELCNKKVLEIFPIHPWRLYLKDAMIAAETLGAEDHLEGAIPLIEEDAPIKPHKVHIKLETILDMEHLSIKSASVEVTVH</sequence>
<gene>
    <name evidence="1" type="ORF">MLD38_029241</name>
</gene>
<evidence type="ECO:0000313" key="2">
    <source>
        <dbReference type="Proteomes" id="UP001057402"/>
    </source>
</evidence>
<proteinExistence type="predicted"/>
<dbReference type="Proteomes" id="UP001057402">
    <property type="component" value="Chromosome 8"/>
</dbReference>
<evidence type="ECO:0000313" key="1">
    <source>
        <dbReference type="EMBL" id="KAI4331010.1"/>
    </source>
</evidence>
<reference evidence="2" key="1">
    <citation type="journal article" date="2023" name="Front. Plant Sci.">
        <title>Chromosomal-level genome assembly of Melastoma candidum provides insights into trichome evolution.</title>
        <authorList>
            <person name="Zhong Y."/>
            <person name="Wu W."/>
            <person name="Sun C."/>
            <person name="Zou P."/>
            <person name="Liu Y."/>
            <person name="Dai S."/>
            <person name="Zhou R."/>
        </authorList>
    </citation>
    <scope>NUCLEOTIDE SEQUENCE [LARGE SCALE GENOMIC DNA]</scope>
</reference>
<accession>A0ACB9N8Z7</accession>